<evidence type="ECO:0000259" key="2">
    <source>
        <dbReference type="Pfam" id="PF13271"/>
    </source>
</evidence>
<dbReference type="InterPro" id="IPR025139">
    <property type="entry name" value="DUF4062"/>
</dbReference>
<dbReference type="EMBL" id="SZZP01000004">
    <property type="protein sequence ID" value="TKV82241.1"/>
    <property type="molecule type" value="Genomic_DNA"/>
</dbReference>
<keyword evidence="1" id="KW-0175">Coiled coil</keyword>
<dbReference type="Pfam" id="PF13271">
    <property type="entry name" value="DUF4062"/>
    <property type="match status" value="1"/>
</dbReference>
<feature type="coiled-coil region" evidence="1">
    <location>
        <begin position="221"/>
        <end position="273"/>
    </location>
</feature>
<feature type="domain" description="DUF4062" evidence="2">
    <location>
        <begin position="7"/>
        <end position="98"/>
    </location>
</feature>
<reference evidence="3 4" key="1">
    <citation type="submission" date="2019-05" db="EMBL/GenBank/DDBJ databases">
        <title>Draft Genome of Bradyrhizobium elkanii strain SEMIA 938, Used in Commercial Inoculants for Lupinus spp. in Brazil.</title>
        <authorList>
            <person name="Hungria M."/>
            <person name="Delamuta J.R.M."/>
            <person name="Ribeiro R.A."/>
            <person name="Nogueira M.A."/>
        </authorList>
    </citation>
    <scope>NUCLEOTIDE SEQUENCE [LARGE SCALE GENOMIC DNA]</scope>
    <source>
        <strain evidence="3 4">Semia 938</strain>
    </source>
</reference>
<name>A0A4U6S543_BRAEL</name>
<evidence type="ECO:0000313" key="4">
    <source>
        <dbReference type="Proteomes" id="UP000305095"/>
    </source>
</evidence>
<accession>A0A4U6S543</accession>
<protein>
    <submittedName>
        <fullName evidence="3">DUF4062 domain-containing protein</fullName>
    </submittedName>
</protein>
<gene>
    <name evidence="3" type="ORF">FDV58_07005</name>
</gene>
<dbReference type="RefSeq" id="WP_137477510.1">
    <property type="nucleotide sequence ID" value="NZ_SZZP01000004.1"/>
</dbReference>
<comment type="caution">
    <text evidence="3">The sequence shown here is derived from an EMBL/GenBank/DDBJ whole genome shotgun (WGS) entry which is preliminary data.</text>
</comment>
<evidence type="ECO:0000313" key="3">
    <source>
        <dbReference type="EMBL" id="TKV82241.1"/>
    </source>
</evidence>
<organism evidence="3 4">
    <name type="scientific">Bradyrhizobium elkanii</name>
    <dbReference type="NCBI Taxonomy" id="29448"/>
    <lineage>
        <taxon>Bacteria</taxon>
        <taxon>Pseudomonadati</taxon>
        <taxon>Pseudomonadota</taxon>
        <taxon>Alphaproteobacteria</taxon>
        <taxon>Hyphomicrobiales</taxon>
        <taxon>Nitrobacteraceae</taxon>
        <taxon>Bradyrhizobium</taxon>
    </lineage>
</organism>
<proteinExistence type="predicted"/>
<evidence type="ECO:0000256" key="1">
    <source>
        <dbReference type="SAM" id="Coils"/>
    </source>
</evidence>
<dbReference type="Proteomes" id="UP000305095">
    <property type="component" value="Unassembled WGS sequence"/>
</dbReference>
<dbReference type="AlphaFoldDB" id="A0A4U6S543"/>
<sequence length="554" mass="63007">MGFSPNVFLSSSCYELRDLRATVRQWLSDRGFNPILSEAGDFPHADGMPPYAACLPTLEECPLVIGVIDRYYGHPFDDWGPYQRYAGLAPTHAELRHALDMGKRVLLYVHDDTWTFYEVWRKNPAAFVSAPPTGLDIRTLEMFHELKRRNPAPWINHFSNAATLLSSLNGEIINQLYHYLREREKERADLSQYLLGKLEDAPPEARKRIAEALNEDLVVERDALQARVTEIDADLERVEGASREKIENLEQQKAAAERRLSEVMQQATAARNLVAHSAAKDVVWLDHIRRTMMPPQPSRVPFHHSAEVALRGYHAAAGGQLVKPTLSSVTWETLSYVENGLHRGYRAGIVFRGANFVPGITWTTRRSGVESESSRTQSWRLPNIYWGNYLEVSTHDDPIEGPLSWRGYEFQVRNPEGQTSEWVKFTYPFDDSMLERIRLEQLQKGRELLSNNRPNDAVEPMRKAYVFSDRMLGIEHQETLQIKGEWEHVRGAAALAKLRFRVGDPLVVKDGPLAGKSGVVERLLLNHVHAYLIKPAEGEPFQASDAQVERSQPS</sequence>